<dbReference type="InterPro" id="IPR015882">
    <property type="entry name" value="HEX_bac_N"/>
</dbReference>
<dbReference type="InterPro" id="IPR017853">
    <property type="entry name" value="GH"/>
</dbReference>
<dbReference type="Pfam" id="PF00754">
    <property type="entry name" value="F5_F8_type_C"/>
    <property type="match status" value="2"/>
</dbReference>
<keyword evidence="2" id="KW-0378">Hydrolase</keyword>
<dbReference type="Pfam" id="PF00728">
    <property type="entry name" value="Glyco_hydro_20"/>
    <property type="match status" value="1"/>
</dbReference>
<dbReference type="Pfam" id="PF02838">
    <property type="entry name" value="Glyco_hydro_20b"/>
    <property type="match status" value="1"/>
</dbReference>
<dbReference type="InterPro" id="IPR000421">
    <property type="entry name" value="FA58C"/>
</dbReference>
<feature type="domain" description="F5/8 type C" evidence="5">
    <location>
        <begin position="488"/>
        <end position="620"/>
    </location>
</feature>
<evidence type="ECO:0000259" key="5">
    <source>
        <dbReference type="PROSITE" id="PS50022"/>
    </source>
</evidence>
<evidence type="ECO:0000256" key="2">
    <source>
        <dbReference type="ARBA" id="ARBA00022801"/>
    </source>
</evidence>
<dbReference type="GO" id="GO:0005975">
    <property type="term" value="P:carbohydrate metabolic process"/>
    <property type="evidence" value="ECO:0007669"/>
    <property type="project" value="InterPro"/>
</dbReference>
<reference evidence="6 7" key="1">
    <citation type="submission" date="2019-03" db="EMBL/GenBank/DDBJ databases">
        <title>Draft genome sequences of novel Actinobacteria.</title>
        <authorList>
            <person name="Sahin N."/>
            <person name="Ay H."/>
            <person name="Saygin H."/>
        </authorList>
    </citation>
    <scope>NUCLEOTIDE SEQUENCE [LARGE SCALE GENOMIC DNA]</scope>
    <source>
        <strain evidence="6 7">JCM 13523</strain>
    </source>
</reference>
<dbReference type="InterPro" id="IPR025705">
    <property type="entry name" value="Beta_hexosaminidase_sua/sub"/>
</dbReference>
<sequence>MAAPVPTQAVAGAAAAQAANPAPMVIPALREWTGGEGTARLTGRIVRDAGDAAALATTSAVFADDLRALTGQAVEQVVGQASELQAGDVYLDLAVSQVGAEGYNLAITDRVQISAPADAGVFYGTRTVLQLLKQKADLPRGSAKDWPTKPERGLMVDAGRKYFTPDFFARQIQDLAYLKMNTLHLHLTDDLGFRIESTRHPEVVSAEHLTKRQLADLIALAGRYHITVVPEIDMPGHLRPVINAHPELELRAPGQPSGGGIVDVSKPEVYAFMKDLLDEYLPLFPGPYWHIGGDEYVQNTQDFPQLLQYARARYGASANAKDSYLGFLNWANQIVRAAGKTTRAWSDGVGGGGAVTVSPDIALEFWMNHGLTAQQHVTNGHALSNQSWDPTYYILGHGRPDLTWTYETWDPDWFQGGQRISDPTRNRGSNLHVWCDFPNTETEDQVAAGIKQPLRVLSQQLWGSPKLVPTWEQFRSVIGAVGRNPQWAPRQVGNLAAGRPVTVSSVETPDLVGPYAVDSDPTSRWASGLSDNQWIQVDLGSVRSVSGVRLSWDPAYGKAYEIQLSNDGTTWRKIYATSSSDGGIDDLTGLTGAGRYVRMQGIARANQWGYSLWEFEVYGGTDLALGKPTTASSVEPTTTWEGRFATDGDGATRWSSGYDDTGWLQVDLGSVQPVNRVRLAWELSYARAYQVQVSNDGTNWTSLYSNSAADGGLDDLTGLAGSGRYVRMLGTARATQWGYSLWSFEVYS</sequence>
<keyword evidence="7" id="KW-1185">Reference proteome</keyword>
<organism evidence="6 7">
    <name type="scientific">Kribbella antibiotica</name>
    <dbReference type="NCBI Taxonomy" id="190195"/>
    <lineage>
        <taxon>Bacteria</taxon>
        <taxon>Bacillati</taxon>
        <taxon>Actinomycetota</taxon>
        <taxon>Actinomycetes</taxon>
        <taxon>Propionibacteriales</taxon>
        <taxon>Kribbellaceae</taxon>
        <taxon>Kribbella</taxon>
    </lineage>
</organism>
<dbReference type="GO" id="GO:0004563">
    <property type="term" value="F:beta-N-acetylhexosaminidase activity"/>
    <property type="evidence" value="ECO:0007669"/>
    <property type="project" value="InterPro"/>
</dbReference>
<gene>
    <name evidence="6" type="ORF">E1263_10470</name>
</gene>
<dbReference type="PRINTS" id="PR00738">
    <property type="entry name" value="GLHYDRLASE20"/>
</dbReference>
<dbReference type="EMBL" id="SMKX01000023">
    <property type="protein sequence ID" value="TDD60589.1"/>
    <property type="molecule type" value="Genomic_DNA"/>
</dbReference>
<keyword evidence="3" id="KW-0326">Glycosidase</keyword>
<evidence type="ECO:0000256" key="1">
    <source>
        <dbReference type="ARBA" id="ARBA00006285"/>
    </source>
</evidence>
<dbReference type="InterPro" id="IPR029018">
    <property type="entry name" value="Hex-like_dom2"/>
</dbReference>
<accession>A0A4R4ZRP4</accession>
<evidence type="ECO:0000256" key="4">
    <source>
        <dbReference type="PIRSR" id="PIRSR625705-1"/>
    </source>
</evidence>
<dbReference type="SUPFAM" id="SSF51445">
    <property type="entry name" value="(Trans)glycosidases"/>
    <property type="match status" value="1"/>
</dbReference>
<feature type="active site" description="Proton donor" evidence="4">
    <location>
        <position position="295"/>
    </location>
</feature>
<name>A0A4R4ZRP4_9ACTN</name>
<dbReference type="Gene3D" id="2.60.120.260">
    <property type="entry name" value="Galactose-binding domain-like"/>
    <property type="match status" value="2"/>
</dbReference>
<protein>
    <submittedName>
        <fullName evidence="6">Beta-N-acetylhexosaminidase</fullName>
    </submittedName>
</protein>
<dbReference type="PROSITE" id="PS50022">
    <property type="entry name" value="FA58C_3"/>
    <property type="match status" value="2"/>
</dbReference>
<dbReference type="Proteomes" id="UP000295124">
    <property type="component" value="Unassembled WGS sequence"/>
</dbReference>
<dbReference type="SUPFAM" id="SSF55545">
    <property type="entry name" value="beta-N-acetylhexosaminidase-like domain"/>
    <property type="match status" value="1"/>
</dbReference>
<comment type="caution">
    <text evidence="6">The sequence shown here is derived from an EMBL/GenBank/DDBJ whole genome shotgun (WGS) entry which is preliminary data.</text>
</comment>
<dbReference type="OrthoDB" id="9763537at2"/>
<evidence type="ECO:0000256" key="3">
    <source>
        <dbReference type="ARBA" id="ARBA00023295"/>
    </source>
</evidence>
<dbReference type="PANTHER" id="PTHR43678">
    <property type="entry name" value="PUTATIVE (AFU_ORTHOLOGUE AFUA_2G00640)-RELATED"/>
    <property type="match status" value="1"/>
</dbReference>
<dbReference type="InterPro" id="IPR052764">
    <property type="entry name" value="GH20_Enzymes"/>
</dbReference>
<dbReference type="Gene3D" id="3.20.20.80">
    <property type="entry name" value="Glycosidases"/>
    <property type="match status" value="1"/>
</dbReference>
<dbReference type="SUPFAM" id="SSF49785">
    <property type="entry name" value="Galactose-binding domain-like"/>
    <property type="match status" value="2"/>
</dbReference>
<dbReference type="InterPro" id="IPR008979">
    <property type="entry name" value="Galactose-bd-like_sf"/>
</dbReference>
<dbReference type="PANTHER" id="PTHR43678:SF1">
    <property type="entry name" value="BETA-N-ACETYLHEXOSAMINIDASE"/>
    <property type="match status" value="1"/>
</dbReference>
<evidence type="ECO:0000313" key="6">
    <source>
        <dbReference type="EMBL" id="TDD60589.1"/>
    </source>
</evidence>
<dbReference type="InterPro" id="IPR015883">
    <property type="entry name" value="Glyco_hydro_20_cat"/>
</dbReference>
<proteinExistence type="inferred from homology"/>
<evidence type="ECO:0000313" key="7">
    <source>
        <dbReference type="Proteomes" id="UP000295124"/>
    </source>
</evidence>
<dbReference type="Gene3D" id="3.30.379.10">
    <property type="entry name" value="Chitobiase/beta-hexosaminidase domain 2-like"/>
    <property type="match status" value="1"/>
</dbReference>
<dbReference type="AlphaFoldDB" id="A0A4R4ZRP4"/>
<comment type="similarity">
    <text evidence="1">Belongs to the glycosyl hydrolase 20 family.</text>
</comment>
<feature type="domain" description="F5/8 type C" evidence="5">
    <location>
        <begin position="647"/>
        <end position="748"/>
    </location>
</feature>